<evidence type="ECO:0000313" key="4">
    <source>
        <dbReference type="Proteomes" id="UP000617628"/>
    </source>
</evidence>
<evidence type="ECO:0000259" key="1">
    <source>
        <dbReference type="Pfam" id="PF01408"/>
    </source>
</evidence>
<dbReference type="InterPro" id="IPR000683">
    <property type="entry name" value="Gfo/Idh/MocA-like_OxRdtase_N"/>
</dbReference>
<dbReference type="RefSeq" id="WP_200355395.1">
    <property type="nucleotide sequence ID" value="NZ_JAENIL010000015.1"/>
</dbReference>
<dbReference type="Pfam" id="PF01408">
    <property type="entry name" value="GFO_IDH_MocA"/>
    <property type="match status" value="1"/>
</dbReference>
<accession>A0A934RXS2</accession>
<dbReference type="PANTHER" id="PTHR43818">
    <property type="entry name" value="BCDNA.GH03377"/>
    <property type="match status" value="1"/>
</dbReference>
<dbReference type="InterPro" id="IPR006311">
    <property type="entry name" value="TAT_signal"/>
</dbReference>
<dbReference type="AlphaFoldDB" id="A0A934RXS2"/>
<dbReference type="Gene3D" id="3.40.50.720">
    <property type="entry name" value="NAD(P)-binding Rossmann-like Domain"/>
    <property type="match status" value="1"/>
</dbReference>
<reference evidence="3" key="1">
    <citation type="submission" date="2021-01" db="EMBL/GenBank/DDBJ databases">
        <title>Modified the classification status of verrucomicrobia.</title>
        <authorList>
            <person name="Feng X."/>
        </authorList>
    </citation>
    <scope>NUCLEOTIDE SEQUENCE</scope>
    <source>
        <strain evidence="3">KCTC 13126</strain>
    </source>
</reference>
<dbReference type="Pfam" id="PF19051">
    <property type="entry name" value="GFO_IDH_MocA_C2"/>
    <property type="match status" value="1"/>
</dbReference>
<name>A0A934RXS2_9BACT</name>
<dbReference type="EMBL" id="JAENIL010000015">
    <property type="protein sequence ID" value="MBK1877184.1"/>
    <property type="molecule type" value="Genomic_DNA"/>
</dbReference>
<evidence type="ECO:0000259" key="2">
    <source>
        <dbReference type="Pfam" id="PF19051"/>
    </source>
</evidence>
<protein>
    <submittedName>
        <fullName evidence="3">Gfo/Idh/MocA family oxidoreductase</fullName>
    </submittedName>
</protein>
<dbReference type="InterPro" id="IPR036291">
    <property type="entry name" value="NAD(P)-bd_dom_sf"/>
</dbReference>
<dbReference type="PROSITE" id="PS51318">
    <property type="entry name" value="TAT"/>
    <property type="match status" value="1"/>
</dbReference>
<dbReference type="Proteomes" id="UP000617628">
    <property type="component" value="Unassembled WGS sequence"/>
</dbReference>
<dbReference type="Gene3D" id="3.30.360.10">
    <property type="entry name" value="Dihydrodipicolinate Reductase, domain 2"/>
    <property type="match status" value="1"/>
</dbReference>
<feature type="domain" description="Gfo/Idh/MocA-like oxidoreductase bacterial type C-terminal" evidence="2">
    <location>
        <begin position="223"/>
        <end position="275"/>
    </location>
</feature>
<dbReference type="GO" id="GO:0000166">
    <property type="term" value="F:nucleotide binding"/>
    <property type="evidence" value="ECO:0007669"/>
    <property type="project" value="InterPro"/>
</dbReference>
<dbReference type="InterPro" id="IPR050463">
    <property type="entry name" value="Gfo/Idh/MocA_oxidrdct_glycsds"/>
</dbReference>
<feature type="domain" description="Gfo/Idh/MocA-like oxidoreductase N-terminal" evidence="1">
    <location>
        <begin position="43"/>
        <end position="162"/>
    </location>
</feature>
<dbReference type="InterPro" id="IPR043906">
    <property type="entry name" value="Gfo/Idh/MocA_OxRdtase_bact_C"/>
</dbReference>
<dbReference type="SUPFAM" id="SSF51735">
    <property type="entry name" value="NAD(P)-binding Rossmann-fold domains"/>
    <property type="match status" value="1"/>
</dbReference>
<dbReference type="PANTHER" id="PTHR43818:SF10">
    <property type="entry name" value="NADH-DEPENDENT DEHYDROGENASE-RELATED"/>
    <property type="match status" value="1"/>
</dbReference>
<organism evidence="3 4">
    <name type="scientific">Pelagicoccus mobilis</name>
    <dbReference type="NCBI Taxonomy" id="415221"/>
    <lineage>
        <taxon>Bacteria</taxon>
        <taxon>Pseudomonadati</taxon>
        <taxon>Verrucomicrobiota</taxon>
        <taxon>Opitutia</taxon>
        <taxon>Puniceicoccales</taxon>
        <taxon>Pelagicoccaceae</taxon>
        <taxon>Pelagicoccus</taxon>
    </lineage>
</organism>
<proteinExistence type="predicted"/>
<sequence length="477" mass="53528">MSMFNQMKRREFLKKGLFGLGAASVAPNLLLASKVKSASAPSLRFAVIGVGDITQVHFPWVKDGGHDVTILCDVDQRRLDPVNPMISIPERSFPKGYPNAKRMIDYREVFANHSDEFDAVLCGAVDHHHFGVAELALKHGKPIYCEKPLCWSTEEGFRLQELTLDGNVPTQLGNQGNSANGWRYADGYYRQGDLGDIVEVHGWIHYDNAKGSFGLYGFPPFSAQVPEFLDWERWLGPAGDYPFMEHGVHPGGWRWWVPFGGGLIGDWGCHVFGGIFKTLDYLGYPSKVEVIKATEIVDGRFPVGMTVKWHFDAVNGKPPVDMYFHTCVENDPAFYPPRPKELEDDRSWPPSKDGCYWVGTKGTFVMHEGHNMYGALIPELKRRSAGRPQLHFPLMKGNCGTLHGQEFVEAATGLREWDDTISNFDYGAKLSAIVQMGNGAMKAGHAVQIDTKTGWPVDPVDHQYFKRQNANKEWYSL</sequence>
<gene>
    <name evidence="3" type="ORF">JIN87_09910</name>
</gene>
<evidence type="ECO:0000313" key="3">
    <source>
        <dbReference type="EMBL" id="MBK1877184.1"/>
    </source>
</evidence>
<keyword evidence="4" id="KW-1185">Reference proteome</keyword>
<comment type="caution">
    <text evidence="3">The sequence shown here is derived from an EMBL/GenBank/DDBJ whole genome shotgun (WGS) entry which is preliminary data.</text>
</comment>